<dbReference type="PANTHER" id="PTHR30413:SF8">
    <property type="entry name" value="TRANSPORT PERMEASE PROTEIN"/>
    <property type="match status" value="1"/>
</dbReference>
<comment type="subcellular location">
    <subcellularLocation>
        <location evidence="1">Cell inner membrane</location>
        <topology evidence="1">Multi-pass membrane protein</topology>
    </subcellularLocation>
</comment>
<dbReference type="EMBL" id="CAFAZX010000010">
    <property type="protein sequence ID" value="CAB4840717.1"/>
    <property type="molecule type" value="Genomic_DNA"/>
</dbReference>
<evidence type="ECO:0000313" key="11">
    <source>
        <dbReference type="EMBL" id="CAB4770898.1"/>
    </source>
</evidence>
<dbReference type="AlphaFoldDB" id="A0A6J7IEP4"/>
<sequence>MDKAKPVEVFEPFRAGLPPLGRYWRSLWTRRAFISEYARSELREKHYDSVFGQVWLVLNPLLLSGVYFILIVIIGGHSDKMRYGHLTGCLFLFYFVSNTMSGGIGSITRGGKLILNTAFPRIMLPVAATVIGIFRFLPTIVVFMVIRSILGFPIGWAMLWGIPIALITTILALGLAILISTVNVYFRDITSFLPYFTRTWLYLSPILYEVSDLKDQLKSIEVFNPLFSLLNSWSRTMVHAEAPLVSDMLASLAWAIGIFLIGTYYFLSRERDFAVRL</sequence>
<name>A0A6J7IEP4_9ZZZZ</name>
<feature type="domain" description="ABC-2 type transporter transmembrane" evidence="8">
    <location>
        <begin position="48"/>
        <end position="231"/>
    </location>
</feature>
<dbReference type="EMBL" id="CAFBQK010000023">
    <property type="protein sequence ID" value="CAB5047665.1"/>
    <property type="molecule type" value="Genomic_DNA"/>
</dbReference>
<evidence type="ECO:0000256" key="3">
    <source>
        <dbReference type="ARBA" id="ARBA00022475"/>
    </source>
</evidence>
<evidence type="ECO:0000256" key="7">
    <source>
        <dbReference type="SAM" id="Phobius"/>
    </source>
</evidence>
<keyword evidence="4 7" id="KW-0812">Transmembrane</keyword>
<organism evidence="14">
    <name type="scientific">freshwater metagenome</name>
    <dbReference type="NCBI Taxonomy" id="449393"/>
    <lineage>
        <taxon>unclassified sequences</taxon>
        <taxon>metagenomes</taxon>
        <taxon>ecological metagenomes</taxon>
    </lineage>
</organism>
<evidence type="ECO:0000313" key="12">
    <source>
        <dbReference type="EMBL" id="CAB4824341.1"/>
    </source>
</evidence>
<dbReference type="EMBL" id="CAFBMY010000116">
    <property type="protein sequence ID" value="CAB4929141.1"/>
    <property type="molecule type" value="Genomic_DNA"/>
</dbReference>
<evidence type="ECO:0000256" key="6">
    <source>
        <dbReference type="ARBA" id="ARBA00023136"/>
    </source>
</evidence>
<evidence type="ECO:0000256" key="1">
    <source>
        <dbReference type="ARBA" id="ARBA00004429"/>
    </source>
</evidence>
<dbReference type="PANTHER" id="PTHR30413">
    <property type="entry name" value="INNER MEMBRANE TRANSPORT PERMEASE"/>
    <property type="match status" value="1"/>
</dbReference>
<dbReference type="GO" id="GO:0140359">
    <property type="term" value="F:ABC-type transporter activity"/>
    <property type="evidence" value="ECO:0007669"/>
    <property type="project" value="InterPro"/>
</dbReference>
<dbReference type="EMBL" id="CAFBOJ010000075">
    <property type="protein sequence ID" value="CAB4981576.1"/>
    <property type="molecule type" value="Genomic_DNA"/>
</dbReference>
<dbReference type="GO" id="GO:0015920">
    <property type="term" value="P:lipopolysaccharide transport"/>
    <property type="evidence" value="ECO:0007669"/>
    <property type="project" value="TreeGrafter"/>
</dbReference>
<keyword evidence="5 7" id="KW-1133">Transmembrane helix</keyword>
<feature type="transmembrane region" description="Helical" evidence="7">
    <location>
        <begin position="86"/>
        <end position="107"/>
    </location>
</feature>
<dbReference type="EMBL" id="CAEZWO010000070">
    <property type="protein sequence ID" value="CAB4661887.1"/>
    <property type="molecule type" value="Genomic_DNA"/>
</dbReference>
<reference evidence="14" key="1">
    <citation type="submission" date="2020-05" db="EMBL/GenBank/DDBJ databases">
        <authorList>
            <person name="Chiriac C."/>
            <person name="Salcher M."/>
            <person name="Ghai R."/>
            <person name="Kavagutti S V."/>
        </authorList>
    </citation>
    <scope>NUCLEOTIDE SEQUENCE</scope>
</reference>
<dbReference type="Pfam" id="PF01061">
    <property type="entry name" value="ABC2_membrane"/>
    <property type="match status" value="1"/>
</dbReference>
<dbReference type="GO" id="GO:0005886">
    <property type="term" value="C:plasma membrane"/>
    <property type="evidence" value="ECO:0007669"/>
    <property type="project" value="UniProtKB-SubCell"/>
</dbReference>
<evidence type="ECO:0000259" key="8">
    <source>
        <dbReference type="Pfam" id="PF01061"/>
    </source>
</evidence>
<dbReference type="EMBL" id="CAFBRB010000126">
    <property type="protein sequence ID" value="CAB5076809.1"/>
    <property type="molecule type" value="Genomic_DNA"/>
</dbReference>
<dbReference type="InterPro" id="IPR013525">
    <property type="entry name" value="ABC2_TM"/>
</dbReference>
<feature type="transmembrane region" description="Helical" evidence="7">
    <location>
        <begin position="54"/>
        <end position="74"/>
    </location>
</feature>
<evidence type="ECO:0000313" key="9">
    <source>
        <dbReference type="EMBL" id="CAB4661887.1"/>
    </source>
</evidence>
<feature type="transmembrane region" description="Helical" evidence="7">
    <location>
        <begin position="248"/>
        <end position="267"/>
    </location>
</feature>
<evidence type="ECO:0000313" key="10">
    <source>
        <dbReference type="EMBL" id="CAB4700680.1"/>
    </source>
</evidence>
<evidence type="ECO:0000313" key="16">
    <source>
        <dbReference type="EMBL" id="CAB5047665.1"/>
    </source>
</evidence>
<evidence type="ECO:0000256" key="5">
    <source>
        <dbReference type="ARBA" id="ARBA00022989"/>
    </source>
</evidence>
<accession>A0A6J7IEP4</accession>
<keyword evidence="6 7" id="KW-0472">Membrane</keyword>
<dbReference type="EMBL" id="CAFABI010000030">
    <property type="protein sequence ID" value="CAB4824341.1"/>
    <property type="molecule type" value="Genomic_DNA"/>
</dbReference>
<proteinExistence type="predicted"/>
<feature type="transmembrane region" description="Helical" evidence="7">
    <location>
        <begin position="158"/>
        <end position="186"/>
    </location>
</feature>
<keyword evidence="3" id="KW-1003">Cell membrane</keyword>
<evidence type="ECO:0000313" key="14">
    <source>
        <dbReference type="EMBL" id="CAB4929141.1"/>
    </source>
</evidence>
<evidence type="ECO:0000256" key="4">
    <source>
        <dbReference type="ARBA" id="ARBA00022692"/>
    </source>
</evidence>
<dbReference type="EMBL" id="CAEZYB010000035">
    <property type="protein sequence ID" value="CAB4700680.1"/>
    <property type="molecule type" value="Genomic_DNA"/>
</dbReference>
<gene>
    <name evidence="9" type="ORF">UFOPK2254_00801</name>
    <name evidence="10" type="ORF">UFOPK2646_00450</name>
    <name evidence="11" type="ORF">UFOPK2907_00547</name>
    <name evidence="12" type="ORF">UFOPK3197_00407</name>
    <name evidence="13" type="ORF">UFOPK3241_00321</name>
    <name evidence="14" type="ORF">UFOPK3707_00759</name>
    <name evidence="15" type="ORF">UFOPK3937_00766</name>
    <name evidence="16" type="ORF">UFOPK4265_00309</name>
    <name evidence="17" type="ORF">UFOPK4401_01055</name>
</gene>
<feature type="transmembrane region" description="Helical" evidence="7">
    <location>
        <begin position="122"/>
        <end position="146"/>
    </location>
</feature>
<keyword evidence="2" id="KW-0813">Transport</keyword>
<evidence type="ECO:0000313" key="15">
    <source>
        <dbReference type="EMBL" id="CAB4981576.1"/>
    </source>
</evidence>
<protein>
    <submittedName>
        <fullName evidence="14">Unannotated protein</fullName>
    </submittedName>
</protein>
<evidence type="ECO:0000313" key="17">
    <source>
        <dbReference type="EMBL" id="CAB5076809.1"/>
    </source>
</evidence>
<dbReference type="EMBL" id="CAEZZR010000038">
    <property type="protein sequence ID" value="CAB4770898.1"/>
    <property type="molecule type" value="Genomic_DNA"/>
</dbReference>
<evidence type="ECO:0000256" key="2">
    <source>
        <dbReference type="ARBA" id="ARBA00022448"/>
    </source>
</evidence>
<evidence type="ECO:0000313" key="13">
    <source>
        <dbReference type="EMBL" id="CAB4840717.1"/>
    </source>
</evidence>